<organism evidence="2 3">
    <name type="scientific">Novosphingobium chloroacetimidivorans</name>
    <dbReference type="NCBI Taxonomy" id="1428314"/>
    <lineage>
        <taxon>Bacteria</taxon>
        <taxon>Pseudomonadati</taxon>
        <taxon>Pseudomonadota</taxon>
        <taxon>Alphaproteobacteria</taxon>
        <taxon>Sphingomonadales</taxon>
        <taxon>Sphingomonadaceae</taxon>
        <taxon>Novosphingobium</taxon>
    </lineage>
</organism>
<comment type="caution">
    <text evidence="2">The sequence shown here is derived from an EMBL/GenBank/DDBJ whole genome shotgun (WGS) entry which is preliminary data.</text>
</comment>
<reference evidence="2 3" key="1">
    <citation type="submission" date="2020-08" db="EMBL/GenBank/DDBJ databases">
        <title>Functional genomics of gut bacteria from endangered species of beetles.</title>
        <authorList>
            <person name="Carlos-Shanley C."/>
        </authorList>
    </citation>
    <scope>NUCLEOTIDE SEQUENCE [LARGE SCALE GENOMIC DNA]</scope>
    <source>
        <strain evidence="2 3">S00245</strain>
    </source>
</reference>
<feature type="transmembrane region" description="Helical" evidence="1">
    <location>
        <begin position="102"/>
        <end position="126"/>
    </location>
</feature>
<name>A0A7W7NWP7_9SPHN</name>
<keyword evidence="3" id="KW-1185">Reference proteome</keyword>
<feature type="transmembrane region" description="Helical" evidence="1">
    <location>
        <begin position="132"/>
        <end position="148"/>
    </location>
</feature>
<dbReference type="AlphaFoldDB" id="A0A7W7NWP7"/>
<dbReference type="GO" id="GO:0005886">
    <property type="term" value="C:plasma membrane"/>
    <property type="evidence" value="ECO:0007669"/>
    <property type="project" value="TreeGrafter"/>
</dbReference>
<protein>
    <submittedName>
        <fullName evidence="2">Transporter family-2 protein</fullName>
    </submittedName>
</protein>
<gene>
    <name evidence="2" type="ORF">HNO88_003125</name>
</gene>
<dbReference type="PANTHER" id="PTHR34821:SF2">
    <property type="entry name" value="INNER MEMBRANE PROTEIN YDCZ"/>
    <property type="match status" value="1"/>
</dbReference>
<dbReference type="Pfam" id="PF04657">
    <property type="entry name" value="DMT_YdcZ"/>
    <property type="match status" value="1"/>
</dbReference>
<keyword evidence="1" id="KW-0472">Membrane</keyword>
<dbReference type="PANTHER" id="PTHR34821">
    <property type="entry name" value="INNER MEMBRANE PROTEIN YDCZ"/>
    <property type="match status" value="1"/>
</dbReference>
<keyword evidence="1" id="KW-1133">Transmembrane helix</keyword>
<dbReference type="InterPro" id="IPR006750">
    <property type="entry name" value="YdcZ"/>
</dbReference>
<evidence type="ECO:0000313" key="2">
    <source>
        <dbReference type="EMBL" id="MBB4859793.1"/>
    </source>
</evidence>
<feature type="transmembrane region" description="Helical" evidence="1">
    <location>
        <begin position="39"/>
        <end position="63"/>
    </location>
</feature>
<evidence type="ECO:0000256" key="1">
    <source>
        <dbReference type="SAM" id="Phobius"/>
    </source>
</evidence>
<proteinExistence type="predicted"/>
<keyword evidence="1" id="KW-0812">Transmembrane</keyword>
<feature type="transmembrane region" description="Helical" evidence="1">
    <location>
        <begin position="6"/>
        <end position="27"/>
    </location>
</feature>
<dbReference type="EMBL" id="JACHLR010000014">
    <property type="protein sequence ID" value="MBB4859793.1"/>
    <property type="molecule type" value="Genomic_DNA"/>
</dbReference>
<dbReference type="Proteomes" id="UP000555448">
    <property type="component" value="Unassembled WGS sequence"/>
</dbReference>
<accession>A0A7W7NWP7</accession>
<sequence>MAAQPSFATAAGIMFLSGLGIPVFAALNGGLGRQLGNPVAAMVITFVVALVVTSAAMAFTGSLPPMARLGTVPPQYFAGAVFIVFYGLAVTFLSPRIGVGNAVFFVLLGQLVAAAVIDHFGLFGAIHFALTPRRALGIAVMTLGVWLAKRTA</sequence>
<evidence type="ECO:0000313" key="3">
    <source>
        <dbReference type="Proteomes" id="UP000555448"/>
    </source>
</evidence>
<feature type="transmembrane region" description="Helical" evidence="1">
    <location>
        <begin position="75"/>
        <end position="95"/>
    </location>
</feature>
<dbReference type="RefSeq" id="WP_246381854.1">
    <property type="nucleotide sequence ID" value="NZ_JACHLR010000014.1"/>
</dbReference>